<reference evidence="1" key="2">
    <citation type="journal article" date="2015" name="Fish Shellfish Immunol.">
        <title>Early steps in the European eel (Anguilla anguilla)-Vibrio vulnificus interaction in the gills: Role of the RtxA13 toxin.</title>
        <authorList>
            <person name="Callol A."/>
            <person name="Pajuelo D."/>
            <person name="Ebbesson L."/>
            <person name="Teles M."/>
            <person name="MacKenzie S."/>
            <person name="Amaro C."/>
        </authorList>
    </citation>
    <scope>NUCLEOTIDE SEQUENCE</scope>
</reference>
<evidence type="ECO:0000313" key="1">
    <source>
        <dbReference type="EMBL" id="JAH30252.1"/>
    </source>
</evidence>
<protein>
    <submittedName>
        <fullName evidence="1">Uncharacterized protein</fullName>
    </submittedName>
</protein>
<name>A0A0E9RN75_ANGAN</name>
<accession>A0A0E9RN75</accession>
<proteinExistence type="predicted"/>
<reference evidence="1" key="1">
    <citation type="submission" date="2014-11" db="EMBL/GenBank/DDBJ databases">
        <authorList>
            <person name="Amaro Gonzalez C."/>
        </authorList>
    </citation>
    <scope>NUCLEOTIDE SEQUENCE</scope>
</reference>
<dbReference type="AlphaFoldDB" id="A0A0E9RN75"/>
<sequence>MYLLYRFCYLSLSQAKQNYGSSQEVPNRQQLSVKLNFHYHLVGI</sequence>
<dbReference type="EMBL" id="GBXM01078325">
    <property type="protein sequence ID" value="JAH30252.1"/>
    <property type="molecule type" value="Transcribed_RNA"/>
</dbReference>
<organism evidence="1">
    <name type="scientific">Anguilla anguilla</name>
    <name type="common">European freshwater eel</name>
    <name type="synonym">Muraena anguilla</name>
    <dbReference type="NCBI Taxonomy" id="7936"/>
    <lineage>
        <taxon>Eukaryota</taxon>
        <taxon>Metazoa</taxon>
        <taxon>Chordata</taxon>
        <taxon>Craniata</taxon>
        <taxon>Vertebrata</taxon>
        <taxon>Euteleostomi</taxon>
        <taxon>Actinopterygii</taxon>
        <taxon>Neopterygii</taxon>
        <taxon>Teleostei</taxon>
        <taxon>Anguilliformes</taxon>
        <taxon>Anguillidae</taxon>
        <taxon>Anguilla</taxon>
    </lineage>
</organism>